<dbReference type="InterPro" id="IPR015815">
    <property type="entry name" value="HIBADH-related"/>
</dbReference>
<dbReference type="InterPro" id="IPR036291">
    <property type="entry name" value="NAD(P)-bd_dom_sf"/>
</dbReference>
<feature type="domain" description="3-hydroxyisobutyrate dehydrogenase-like NAD-binding" evidence="10">
    <location>
        <begin position="161"/>
        <end position="247"/>
    </location>
</feature>
<dbReference type="SUPFAM" id="SSF51735">
    <property type="entry name" value="NAD(P)-binding Rossmann-fold domains"/>
    <property type="match status" value="1"/>
</dbReference>
<feature type="domain" description="6-phosphogluconate dehydrogenase NADP-binding" evidence="9">
    <location>
        <begin position="1"/>
        <end position="157"/>
    </location>
</feature>
<dbReference type="Gene3D" id="3.40.50.720">
    <property type="entry name" value="NAD(P)-binding Rossmann-like Domain"/>
    <property type="match status" value="1"/>
</dbReference>
<dbReference type="Proteomes" id="UP000187209">
    <property type="component" value="Unassembled WGS sequence"/>
</dbReference>
<dbReference type="InterPro" id="IPR006115">
    <property type="entry name" value="6PGDH_NADP-bd"/>
</dbReference>
<name>A0A1R2APN5_9CILI</name>
<dbReference type="InterPro" id="IPR013328">
    <property type="entry name" value="6PGD_dom2"/>
</dbReference>
<evidence type="ECO:0000256" key="8">
    <source>
        <dbReference type="PIRSR" id="PIRSR000103-1"/>
    </source>
</evidence>
<dbReference type="OrthoDB" id="435038at2759"/>
<evidence type="ECO:0000259" key="10">
    <source>
        <dbReference type="Pfam" id="PF14833"/>
    </source>
</evidence>
<gene>
    <name evidence="11" type="ORF">SteCoe_36656</name>
</gene>
<dbReference type="AlphaFoldDB" id="A0A1R2APN5"/>
<comment type="pathway">
    <text evidence="1">Amino-acid degradation; L-valine degradation.</text>
</comment>
<dbReference type="SUPFAM" id="SSF48179">
    <property type="entry name" value="6-phosphogluconate dehydrogenase C-terminal domain-like"/>
    <property type="match status" value="1"/>
</dbReference>
<proteinExistence type="inferred from homology"/>
<reference evidence="11 12" key="1">
    <citation type="submission" date="2016-11" db="EMBL/GenBank/DDBJ databases">
        <title>The macronuclear genome of Stentor coeruleus: a giant cell with tiny introns.</title>
        <authorList>
            <person name="Slabodnick M."/>
            <person name="Ruby J.G."/>
            <person name="Reiff S.B."/>
            <person name="Swart E.C."/>
            <person name="Gosai S."/>
            <person name="Prabakaran S."/>
            <person name="Witkowska E."/>
            <person name="Larue G.E."/>
            <person name="Fisher S."/>
            <person name="Freeman R.M."/>
            <person name="Gunawardena J."/>
            <person name="Chu W."/>
            <person name="Stover N.A."/>
            <person name="Gregory B.D."/>
            <person name="Nowacki M."/>
            <person name="Derisi J."/>
            <person name="Roy S.W."/>
            <person name="Marshall W.F."/>
            <person name="Sood P."/>
        </authorList>
    </citation>
    <scope>NUCLEOTIDE SEQUENCE [LARGE SCALE GENOMIC DNA]</scope>
    <source>
        <strain evidence="11">WM001</strain>
    </source>
</reference>
<evidence type="ECO:0000256" key="4">
    <source>
        <dbReference type="ARBA" id="ARBA00022456"/>
    </source>
</evidence>
<dbReference type="InterPro" id="IPR008927">
    <property type="entry name" value="6-PGluconate_DH-like_C_sf"/>
</dbReference>
<comment type="caution">
    <text evidence="11">The sequence shown here is derived from an EMBL/GenBank/DDBJ whole genome shotgun (WGS) entry which is preliminary data.</text>
</comment>
<dbReference type="GO" id="GO:0008442">
    <property type="term" value="F:3-hydroxyisobutyrate dehydrogenase activity"/>
    <property type="evidence" value="ECO:0007669"/>
    <property type="project" value="UniProtKB-EC"/>
</dbReference>
<evidence type="ECO:0000259" key="9">
    <source>
        <dbReference type="Pfam" id="PF03446"/>
    </source>
</evidence>
<dbReference type="GO" id="GO:0051287">
    <property type="term" value="F:NAD binding"/>
    <property type="evidence" value="ECO:0007669"/>
    <property type="project" value="InterPro"/>
</dbReference>
<feature type="active site" evidence="8">
    <location>
        <position position="167"/>
    </location>
</feature>
<dbReference type="PANTHER" id="PTHR22981:SF7">
    <property type="entry name" value="3-HYDROXYISOBUTYRATE DEHYDROGENASE, MITOCHONDRIAL"/>
    <property type="match status" value="1"/>
</dbReference>
<dbReference type="EMBL" id="MPUH01001708">
    <property type="protein sequence ID" value="OMJ66481.1"/>
    <property type="molecule type" value="Genomic_DNA"/>
</dbReference>
<dbReference type="GO" id="GO:0009083">
    <property type="term" value="P:branched-chain amino acid catabolic process"/>
    <property type="evidence" value="ECO:0007669"/>
    <property type="project" value="UniProtKB-KW"/>
</dbReference>
<evidence type="ECO:0000313" key="11">
    <source>
        <dbReference type="EMBL" id="OMJ66481.1"/>
    </source>
</evidence>
<keyword evidence="6" id="KW-0520">NAD</keyword>
<dbReference type="Pfam" id="PF03446">
    <property type="entry name" value="NAD_binding_2"/>
    <property type="match status" value="1"/>
</dbReference>
<dbReference type="Pfam" id="PF14833">
    <property type="entry name" value="NAD_binding_11"/>
    <property type="match status" value="1"/>
</dbReference>
<evidence type="ECO:0000256" key="7">
    <source>
        <dbReference type="ARBA" id="ARBA00049197"/>
    </source>
</evidence>
<dbReference type="InterPro" id="IPR029154">
    <property type="entry name" value="HIBADH-like_NADP-bd"/>
</dbReference>
<evidence type="ECO:0000256" key="3">
    <source>
        <dbReference type="ARBA" id="ARBA00012991"/>
    </source>
</evidence>
<evidence type="ECO:0000313" key="12">
    <source>
        <dbReference type="Proteomes" id="UP000187209"/>
    </source>
</evidence>
<comment type="similarity">
    <text evidence="2">Belongs to the HIBADH-related family. 3-hydroxyisobutyrate dehydrogenase subfamily.</text>
</comment>
<dbReference type="GO" id="GO:0050661">
    <property type="term" value="F:NADP binding"/>
    <property type="evidence" value="ECO:0007669"/>
    <property type="project" value="InterPro"/>
</dbReference>
<dbReference type="PANTHER" id="PTHR22981">
    <property type="entry name" value="3-HYDROXYISOBUTYRATE DEHYDROGENASE-RELATED"/>
    <property type="match status" value="1"/>
</dbReference>
<accession>A0A1R2APN5</accession>
<organism evidence="11 12">
    <name type="scientific">Stentor coeruleus</name>
    <dbReference type="NCBI Taxonomy" id="5963"/>
    <lineage>
        <taxon>Eukaryota</taxon>
        <taxon>Sar</taxon>
        <taxon>Alveolata</taxon>
        <taxon>Ciliophora</taxon>
        <taxon>Postciliodesmatophora</taxon>
        <taxon>Heterotrichea</taxon>
        <taxon>Heterotrichida</taxon>
        <taxon>Stentoridae</taxon>
        <taxon>Stentor</taxon>
    </lineage>
</organism>
<evidence type="ECO:0000256" key="2">
    <source>
        <dbReference type="ARBA" id="ARBA00006013"/>
    </source>
</evidence>
<evidence type="ECO:0000256" key="5">
    <source>
        <dbReference type="ARBA" id="ARBA00023002"/>
    </source>
</evidence>
<protein>
    <recommendedName>
        <fullName evidence="3">3-hydroxyisobutyrate dehydrogenase</fullName>
        <ecNumber evidence="3">1.1.1.31</ecNumber>
    </recommendedName>
</protein>
<keyword evidence="12" id="KW-1185">Reference proteome</keyword>
<dbReference type="EC" id="1.1.1.31" evidence="3"/>
<dbReference type="PIRSF" id="PIRSF000103">
    <property type="entry name" value="HIBADH"/>
    <property type="match status" value="1"/>
</dbReference>
<evidence type="ECO:0000256" key="6">
    <source>
        <dbReference type="ARBA" id="ARBA00023027"/>
    </source>
</evidence>
<evidence type="ECO:0000256" key="1">
    <source>
        <dbReference type="ARBA" id="ARBA00005109"/>
    </source>
</evidence>
<comment type="catalytic activity">
    <reaction evidence="7">
        <text>3-hydroxy-2-methylpropanoate + NAD(+) = 2-methyl-3-oxopropanoate + NADH + H(+)</text>
        <dbReference type="Rhea" id="RHEA:17681"/>
        <dbReference type="ChEBI" id="CHEBI:11805"/>
        <dbReference type="ChEBI" id="CHEBI:15378"/>
        <dbReference type="ChEBI" id="CHEBI:57540"/>
        <dbReference type="ChEBI" id="CHEBI:57700"/>
        <dbReference type="ChEBI" id="CHEBI:57945"/>
        <dbReference type="EC" id="1.1.1.31"/>
    </reaction>
</comment>
<dbReference type="Gene3D" id="1.10.1040.10">
    <property type="entry name" value="N-(1-d-carboxylethyl)-l-norvaline Dehydrogenase, domain 2"/>
    <property type="match status" value="1"/>
</dbReference>
<keyword evidence="5" id="KW-0560">Oxidoreductase</keyword>
<keyword evidence="4" id="KW-0101">Branched-chain amino acid catabolism</keyword>
<sequence length="291" mass="32557">MGEMGFPIAGNLSKHYPVAVWNRTVSKSLHHQEIFKTSAVTSQKPFDRDMSNTEFIFSCLPTSKEVKIYTEMLLNTSSNLRKDLIWVDNTSGAPLESKNIALDLIKSGVGYVDAPVSGGRLGASTGTLAVMVGGPNEYFIRVKPLLEKLAKSLIHIGENVGCAHAVKSLNNLLYASNVLFIMKAAQSLRKQGIDIEKALKTINESSGGSNSSRRMLHYETNGHTIGLYFKVKLMIKDIDIAFSMMKGKENDPVFKVFNEIRTFYYNSAQEDWENFDIFDMYQVIEEYNNKG</sequence>